<sequence>RVCQNSHTLFLCTKPRLSQARALLFPKVFVPLGIQKISL</sequence>
<organism evidence="1 2">
    <name type="scientific">Prevotella veroralis F0319</name>
    <dbReference type="NCBI Taxonomy" id="649761"/>
    <lineage>
        <taxon>Bacteria</taxon>
        <taxon>Pseudomonadati</taxon>
        <taxon>Bacteroidota</taxon>
        <taxon>Bacteroidia</taxon>
        <taxon>Bacteroidales</taxon>
        <taxon>Prevotellaceae</taxon>
        <taxon>Prevotella</taxon>
    </lineage>
</organism>
<dbReference type="EMBL" id="ACVA01000037">
    <property type="protein sequence ID" value="EEX18388.1"/>
    <property type="molecule type" value="Genomic_DNA"/>
</dbReference>
<keyword evidence="2" id="KW-1185">Reference proteome</keyword>
<name>C9MQ28_9BACT</name>
<dbReference type="AlphaFoldDB" id="C9MQ28"/>
<evidence type="ECO:0000313" key="1">
    <source>
        <dbReference type="EMBL" id="EEX18388.1"/>
    </source>
</evidence>
<dbReference type="Proteomes" id="UP000003327">
    <property type="component" value="Unassembled WGS sequence"/>
</dbReference>
<accession>C9MQ28</accession>
<protein>
    <submittedName>
        <fullName evidence="1">Uncharacterized protein</fullName>
    </submittedName>
</protein>
<comment type="caution">
    <text evidence="1">The sequence shown here is derived from an EMBL/GenBank/DDBJ whole genome shotgun (WGS) entry which is preliminary data.</text>
</comment>
<dbReference type="HOGENOM" id="CLU_3301423_0_0_10"/>
<reference evidence="1 2" key="1">
    <citation type="submission" date="2009-09" db="EMBL/GenBank/DDBJ databases">
        <authorList>
            <person name="Weinstock G."/>
            <person name="Sodergren E."/>
            <person name="Clifton S."/>
            <person name="Fulton L."/>
            <person name="Fulton B."/>
            <person name="Courtney L."/>
            <person name="Fronick C."/>
            <person name="Harrison M."/>
            <person name="Strong C."/>
            <person name="Farmer C."/>
            <person name="Delahaunty K."/>
            <person name="Markovic C."/>
            <person name="Hall O."/>
            <person name="Minx P."/>
            <person name="Tomlinson C."/>
            <person name="Mitreva M."/>
            <person name="Nelson J."/>
            <person name="Hou S."/>
            <person name="Wollam A."/>
            <person name="Pepin K.H."/>
            <person name="Johnson M."/>
            <person name="Bhonagiri V."/>
            <person name="Nash W.E."/>
            <person name="Warren W."/>
            <person name="Chinwalla A."/>
            <person name="Mardis E.R."/>
            <person name="Wilson R.K."/>
        </authorList>
    </citation>
    <scope>NUCLEOTIDE SEQUENCE [LARGE SCALE GENOMIC DNA]</scope>
    <source>
        <strain evidence="1 2">F0319</strain>
    </source>
</reference>
<proteinExistence type="predicted"/>
<gene>
    <name evidence="1" type="ORF">HMPREF0973_01727</name>
</gene>
<feature type="non-terminal residue" evidence="1">
    <location>
        <position position="1"/>
    </location>
</feature>
<evidence type="ECO:0000313" key="2">
    <source>
        <dbReference type="Proteomes" id="UP000003327"/>
    </source>
</evidence>